<protein>
    <recommendedName>
        <fullName evidence="1">AB hydrolase-1 domain-containing protein</fullName>
    </recommendedName>
</protein>
<dbReference type="OrthoDB" id="408373at2759"/>
<dbReference type="InterPro" id="IPR052897">
    <property type="entry name" value="Sec-Metab_Biosynth_Hydrolase"/>
</dbReference>
<evidence type="ECO:0000313" key="2">
    <source>
        <dbReference type="EMBL" id="KAF4312788.1"/>
    </source>
</evidence>
<reference evidence="2" key="1">
    <citation type="submission" date="2020-04" db="EMBL/GenBank/DDBJ databases">
        <title>Genome Assembly and Annotation of Botryosphaeria dothidea sdau 11-99, a Latent Pathogen of Apple Fruit Ring Rot in China.</title>
        <authorList>
            <person name="Yu C."/>
            <person name="Diao Y."/>
            <person name="Lu Q."/>
            <person name="Zhao J."/>
            <person name="Cui S."/>
            <person name="Peng C."/>
            <person name="He B."/>
            <person name="Liu H."/>
        </authorList>
    </citation>
    <scope>NUCLEOTIDE SEQUENCE [LARGE SCALE GENOMIC DNA]</scope>
    <source>
        <strain evidence="2">Sdau11-99</strain>
    </source>
</reference>
<organism evidence="2 3">
    <name type="scientific">Botryosphaeria dothidea</name>
    <dbReference type="NCBI Taxonomy" id="55169"/>
    <lineage>
        <taxon>Eukaryota</taxon>
        <taxon>Fungi</taxon>
        <taxon>Dikarya</taxon>
        <taxon>Ascomycota</taxon>
        <taxon>Pezizomycotina</taxon>
        <taxon>Dothideomycetes</taxon>
        <taxon>Dothideomycetes incertae sedis</taxon>
        <taxon>Botryosphaeriales</taxon>
        <taxon>Botryosphaeriaceae</taxon>
        <taxon>Botryosphaeria</taxon>
    </lineage>
</organism>
<name>A0A8H4J683_9PEZI</name>
<comment type="caution">
    <text evidence="2">The sequence shown here is derived from an EMBL/GenBank/DDBJ whole genome shotgun (WGS) entry which is preliminary data.</text>
</comment>
<dbReference type="Pfam" id="PF12697">
    <property type="entry name" value="Abhydrolase_6"/>
    <property type="match status" value="1"/>
</dbReference>
<dbReference type="PANTHER" id="PTHR37017">
    <property type="entry name" value="AB HYDROLASE-1 DOMAIN-CONTAINING PROTEIN-RELATED"/>
    <property type="match status" value="1"/>
</dbReference>
<dbReference type="Proteomes" id="UP000572817">
    <property type="component" value="Unassembled WGS sequence"/>
</dbReference>
<dbReference type="PANTHER" id="PTHR37017:SF11">
    <property type="entry name" value="ESTERASE_LIPASE_THIOESTERASE DOMAIN-CONTAINING PROTEIN"/>
    <property type="match status" value="1"/>
</dbReference>
<feature type="domain" description="AB hydrolase-1" evidence="1">
    <location>
        <begin position="9"/>
        <end position="236"/>
    </location>
</feature>
<evidence type="ECO:0000313" key="3">
    <source>
        <dbReference type="Proteomes" id="UP000572817"/>
    </source>
</evidence>
<dbReference type="SUPFAM" id="SSF53474">
    <property type="entry name" value="alpha/beta-Hydrolases"/>
    <property type="match status" value="1"/>
</dbReference>
<dbReference type="InterPro" id="IPR029058">
    <property type="entry name" value="AB_hydrolase_fold"/>
</dbReference>
<dbReference type="EMBL" id="WWBZ02000002">
    <property type="protein sequence ID" value="KAF4312788.1"/>
    <property type="molecule type" value="Genomic_DNA"/>
</dbReference>
<proteinExistence type="predicted"/>
<sequence length="252" mass="27072">MATDSKPTILLVPGAWQPSDAFDPLRQLLTRKGYESVAVDHPSVGGEPADQTLDTDVSSLRNTLSRLIDDQSKEVVILLHSYGGVVGSCASQGFGFKQRASEGKKGGILGIIYLSAFALPKGKSLLDMLGGQPLPWMRIEGPKVFVDLPPATGFPDLPPAEQEKWTARLTHTSAAVFSGPSTYEPWHDIPCMYFICDGDTILIPPIQEAMAASLGTTIRRNSGAHSAFLSVPDQVIEGIEAAVQEGREKTKI</sequence>
<evidence type="ECO:0000259" key="1">
    <source>
        <dbReference type="Pfam" id="PF12697"/>
    </source>
</evidence>
<dbReference type="Gene3D" id="3.40.50.1820">
    <property type="entry name" value="alpha/beta hydrolase"/>
    <property type="match status" value="1"/>
</dbReference>
<accession>A0A8H4J683</accession>
<dbReference type="InterPro" id="IPR000073">
    <property type="entry name" value="AB_hydrolase_1"/>
</dbReference>
<gene>
    <name evidence="2" type="ORF">GTA08_BOTSDO11688</name>
</gene>
<dbReference type="AlphaFoldDB" id="A0A8H4J683"/>
<keyword evidence="3" id="KW-1185">Reference proteome</keyword>